<keyword evidence="2" id="KW-0489">Methyltransferase</keyword>
<dbReference type="SUPFAM" id="SSF53335">
    <property type="entry name" value="S-adenosyl-L-methionine-dependent methyltransferases"/>
    <property type="match status" value="1"/>
</dbReference>
<dbReference type="GO" id="GO:0032259">
    <property type="term" value="P:methylation"/>
    <property type="evidence" value="ECO:0007669"/>
    <property type="project" value="UniProtKB-KW"/>
</dbReference>
<dbReference type="NCBIfam" id="TIGR01444">
    <property type="entry name" value="fkbM_fam"/>
    <property type="match status" value="1"/>
</dbReference>
<dbReference type="PANTHER" id="PTHR34203">
    <property type="entry name" value="METHYLTRANSFERASE, FKBM FAMILY PROTEIN"/>
    <property type="match status" value="1"/>
</dbReference>
<dbReference type="InterPro" id="IPR029063">
    <property type="entry name" value="SAM-dependent_MTases_sf"/>
</dbReference>
<dbReference type="RefSeq" id="WP_019924791.1">
    <property type="nucleotide sequence ID" value="NZ_CP140152.1"/>
</dbReference>
<evidence type="ECO:0000313" key="3">
    <source>
        <dbReference type="Proteomes" id="UP001326110"/>
    </source>
</evidence>
<dbReference type="Proteomes" id="UP001326110">
    <property type="component" value="Chromosome"/>
</dbReference>
<gene>
    <name evidence="2" type="ORF">SR858_03220</name>
</gene>
<sequence>MTLRIPLISYAQNGEDVLLWRALNRIQNGFYIDVGANDPEENSVTRIFYDAGWRGINIEPMPSYHEVFLRERPRDINLALACGAADGSITLYDTPTVNGWASTDAATAALHRADGVSIIEHQVPMRTLAGICAEHAPDAIHFLKIDVEGFEAEVLRGMDLRRWRPWVLVIEATLPGSPVTNHEQWEALVTSCDYRYAYFDGLNRYYVAAEQAHLLPALAVQPNVFDHYIVRDLDRALHRVQALDAELGRMTGLAAELVRLQGVAAELAEARARHAELVQVHDGQTAWARQLEAQLQAAHGSWSWRLTAPLRLFTPARVRPQVRRALMWLAQRPALRGAAFAVLRRVPGLEARFLAWYARVRGNPDAVVPMLADVPPALAHLPQSARRVLADLERSDSFSRH</sequence>
<accession>A0ABZ0Y1Z9</accession>
<feature type="domain" description="Methyltransferase FkbM" evidence="1">
    <location>
        <begin position="33"/>
        <end position="196"/>
    </location>
</feature>
<organism evidence="2 3">
    <name type="scientific">Duganella zoogloeoides</name>
    <dbReference type="NCBI Taxonomy" id="75659"/>
    <lineage>
        <taxon>Bacteria</taxon>
        <taxon>Pseudomonadati</taxon>
        <taxon>Pseudomonadota</taxon>
        <taxon>Betaproteobacteria</taxon>
        <taxon>Burkholderiales</taxon>
        <taxon>Oxalobacteraceae</taxon>
        <taxon>Telluria group</taxon>
        <taxon>Duganella</taxon>
    </lineage>
</organism>
<dbReference type="Gene3D" id="3.40.50.150">
    <property type="entry name" value="Vaccinia Virus protein VP39"/>
    <property type="match status" value="1"/>
</dbReference>
<proteinExistence type="predicted"/>
<keyword evidence="3" id="KW-1185">Reference proteome</keyword>
<dbReference type="EMBL" id="CP140152">
    <property type="protein sequence ID" value="WQH05360.1"/>
    <property type="molecule type" value="Genomic_DNA"/>
</dbReference>
<dbReference type="InterPro" id="IPR052514">
    <property type="entry name" value="SAM-dependent_MTase"/>
</dbReference>
<keyword evidence="2" id="KW-0808">Transferase</keyword>
<name>A0ABZ0Y1Z9_9BURK</name>
<dbReference type="Pfam" id="PF05050">
    <property type="entry name" value="Methyltransf_21"/>
    <property type="match status" value="1"/>
</dbReference>
<evidence type="ECO:0000259" key="1">
    <source>
        <dbReference type="Pfam" id="PF05050"/>
    </source>
</evidence>
<protein>
    <submittedName>
        <fullName evidence="2">FkbM family methyltransferase</fullName>
    </submittedName>
</protein>
<dbReference type="PANTHER" id="PTHR34203:SF15">
    <property type="entry name" value="SLL1173 PROTEIN"/>
    <property type="match status" value="1"/>
</dbReference>
<evidence type="ECO:0000313" key="2">
    <source>
        <dbReference type="EMBL" id="WQH05360.1"/>
    </source>
</evidence>
<dbReference type="GO" id="GO:0008168">
    <property type="term" value="F:methyltransferase activity"/>
    <property type="evidence" value="ECO:0007669"/>
    <property type="project" value="UniProtKB-KW"/>
</dbReference>
<reference evidence="2 3" key="1">
    <citation type="submission" date="2023-11" db="EMBL/GenBank/DDBJ databases">
        <title>MicrobeMod: A computational toolkit for identifying prokaryotic methylation and restriction-modification with nanopore sequencing.</title>
        <authorList>
            <person name="Crits-Christoph A."/>
            <person name="Kang S.C."/>
            <person name="Lee H."/>
            <person name="Ostrov N."/>
        </authorList>
    </citation>
    <scope>NUCLEOTIDE SEQUENCE [LARGE SCALE GENOMIC DNA]</scope>
    <source>
        <strain evidence="2 3">ATCC 25935</strain>
    </source>
</reference>
<dbReference type="InterPro" id="IPR006342">
    <property type="entry name" value="FkbM_mtfrase"/>
</dbReference>